<organism evidence="1 2">
    <name type="scientific">Vairimorpha ceranae</name>
    <dbReference type="NCBI Taxonomy" id="40302"/>
    <lineage>
        <taxon>Eukaryota</taxon>
        <taxon>Fungi</taxon>
        <taxon>Fungi incertae sedis</taxon>
        <taxon>Microsporidia</taxon>
        <taxon>Nosematidae</taxon>
        <taxon>Vairimorpha</taxon>
    </lineage>
</organism>
<dbReference type="Proteomes" id="UP000034350">
    <property type="component" value="Unassembled WGS sequence"/>
</dbReference>
<dbReference type="GeneID" id="36319924"/>
<dbReference type="VEuPathDB" id="MicrosporidiaDB:AAJ76_3000011371"/>
<dbReference type="AlphaFoldDB" id="A0A0F9WQC1"/>
<evidence type="ECO:0000313" key="2">
    <source>
        <dbReference type="Proteomes" id="UP000034350"/>
    </source>
</evidence>
<dbReference type="OrthoDB" id="2189368at2759"/>
<dbReference type="VEuPathDB" id="MicrosporidiaDB:G9O61_00g016440"/>
<reference evidence="1 2" key="1">
    <citation type="journal article" date="2015" name="Environ. Microbiol.">
        <title>Genome analyses suggest the presence of polyploidy and recent human-driven expansions in eight global populations of the honeybee pathogen Nosema ceranae.</title>
        <authorList>
            <person name="Pelin A."/>
            <person name="Selman M."/>
            <person name="Aris-Brosou S."/>
            <person name="Farinelli L."/>
            <person name="Corradi N."/>
        </authorList>
    </citation>
    <scope>NUCLEOTIDE SEQUENCE [LARGE SCALE GENOMIC DNA]</scope>
    <source>
        <strain evidence="1 2">PA08 1199</strain>
    </source>
</reference>
<dbReference type="InterPro" id="IPR031503">
    <property type="entry name" value="DUF5099"/>
</dbReference>
<dbReference type="Pfam" id="PF17025">
    <property type="entry name" value="DUF5099"/>
    <property type="match status" value="1"/>
</dbReference>
<accession>A0A0F9WQC1</accession>
<gene>
    <name evidence="1" type="ORF">AAJ76_3000011371</name>
</gene>
<proteinExistence type="predicted"/>
<comment type="caution">
    <text evidence="1">The sequence shown here is derived from an EMBL/GenBank/DDBJ whole genome shotgun (WGS) entry which is preliminary data.</text>
</comment>
<evidence type="ECO:0000313" key="1">
    <source>
        <dbReference type="EMBL" id="KKO75143.1"/>
    </source>
</evidence>
<protein>
    <submittedName>
        <fullName evidence="1">Uncharacterized protein</fullName>
    </submittedName>
</protein>
<dbReference type="EMBL" id="JPQZ01000030">
    <property type="protein sequence ID" value="KKO75143.1"/>
    <property type="molecule type" value="Genomic_DNA"/>
</dbReference>
<dbReference type="OMA" id="EERTTHY"/>
<dbReference type="VEuPathDB" id="MicrosporidiaDB:NCER_102186"/>
<name>A0A0F9WQC1_9MICR</name>
<keyword evidence="2" id="KW-1185">Reference proteome</keyword>
<dbReference type="RefSeq" id="XP_024330885.1">
    <property type="nucleotide sequence ID" value="XM_024474993.1"/>
</dbReference>
<sequence length="99" mass="11898">MLPFKKTPKKILILNNIGTLSQDLKIKIRKFLPNSLIDFEENDIQYDLVFLLDYIFKFNLQYYKPISVAEIIFKRQTFDFKIFEEGLRHYSDCEIRNGV</sequence>